<dbReference type="InterPro" id="IPR036206">
    <property type="entry name" value="ThiamineP_synth_sf"/>
</dbReference>
<feature type="binding site" evidence="9">
    <location>
        <position position="222"/>
    </location>
    <ligand>
        <name>4-amino-2-methyl-5-(diphosphooxymethyl)pyrimidine</name>
        <dbReference type="ChEBI" id="CHEBI:57841"/>
    </ligand>
</feature>
<dbReference type="PANTHER" id="PTHR20857">
    <property type="entry name" value="THIAMINE-PHOSPHATE PYROPHOSPHORYLASE"/>
    <property type="match status" value="1"/>
</dbReference>
<comment type="cofactor">
    <cofactor evidence="9">
        <name>Mg(2+)</name>
        <dbReference type="ChEBI" id="CHEBI:18420"/>
    </cofactor>
    <text evidence="9">Binds 1 Mg(2+) ion per subunit.</text>
</comment>
<feature type="domain" description="ThiD2" evidence="13">
    <location>
        <begin position="22"/>
        <end position="144"/>
    </location>
</feature>
<comment type="catalytic activity">
    <reaction evidence="7 9 10">
        <text>2-(2-carboxy-4-methylthiazol-5-yl)ethyl phosphate + 4-amino-2-methyl-5-(diphosphooxymethyl)pyrimidine + 2 H(+) = thiamine phosphate + CO2 + diphosphate</text>
        <dbReference type="Rhea" id="RHEA:47848"/>
        <dbReference type="ChEBI" id="CHEBI:15378"/>
        <dbReference type="ChEBI" id="CHEBI:16526"/>
        <dbReference type="ChEBI" id="CHEBI:33019"/>
        <dbReference type="ChEBI" id="CHEBI:37575"/>
        <dbReference type="ChEBI" id="CHEBI:57841"/>
        <dbReference type="ChEBI" id="CHEBI:62890"/>
        <dbReference type="EC" id="2.5.1.3"/>
    </reaction>
</comment>
<keyword evidence="15" id="KW-1185">Reference proteome</keyword>
<evidence type="ECO:0000256" key="8">
    <source>
        <dbReference type="ARBA" id="ARBA00047883"/>
    </source>
</evidence>
<evidence type="ECO:0000256" key="11">
    <source>
        <dbReference type="RuleBase" id="RU004253"/>
    </source>
</evidence>
<comment type="pathway">
    <text evidence="1 9 11">Cofactor biosynthesis; thiamine diphosphate biosynthesis; thiamine phosphate from 4-amino-2-methyl-5-diphosphomethylpyrimidine and 4-methyl-5-(2-phosphoethyl)-thiazole: step 1/1.</text>
</comment>
<feature type="domain" description="Thiamine phosphate synthase/TenI" evidence="12">
    <location>
        <begin position="161"/>
        <end position="338"/>
    </location>
</feature>
<dbReference type="PANTHER" id="PTHR20857:SF15">
    <property type="entry name" value="THIAMINE-PHOSPHATE SYNTHASE"/>
    <property type="match status" value="1"/>
</dbReference>
<dbReference type="InterPro" id="IPR016229">
    <property type="entry name" value="TMP_synthase_cyanobac_bac"/>
</dbReference>
<keyword evidence="3 9" id="KW-0479">Metal-binding</keyword>
<evidence type="ECO:0000256" key="6">
    <source>
        <dbReference type="ARBA" id="ARBA00047334"/>
    </source>
</evidence>
<evidence type="ECO:0000256" key="4">
    <source>
        <dbReference type="ARBA" id="ARBA00022842"/>
    </source>
</evidence>
<comment type="similarity">
    <text evidence="9 10">Belongs to the thiamine-phosphate synthase family.</text>
</comment>
<dbReference type="PIRSF" id="PIRSF000512">
    <property type="entry name" value="TMP_PPase_Cyanobac_prd"/>
    <property type="match status" value="1"/>
</dbReference>
<dbReference type="AlphaFoldDB" id="A0A7V8V7A4"/>
<dbReference type="RefSeq" id="WP_235990515.1">
    <property type="nucleotide sequence ID" value="NZ_JABRWO010000009.1"/>
</dbReference>
<feature type="binding site" evidence="9">
    <location>
        <position position="261"/>
    </location>
    <ligand>
        <name>4-amino-2-methyl-5-(diphosphooxymethyl)pyrimidine</name>
        <dbReference type="ChEBI" id="CHEBI:57841"/>
    </ligand>
</feature>
<dbReference type="InterPro" id="IPR022998">
    <property type="entry name" value="ThiamineP_synth_TenI"/>
</dbReference>
<protein>
    <recommendedName>
        <fullName evidence="9">Thiamine-phosphate synthase</fullName>
        <shortName evidence="9">TP synthase</shortName>
        <shortName evidence="9">TPS</shortName>
        <ecNumber evidence="9">2.5.1.3</ecNumber>
    </recommendedName>
    <alternativeName>
        <fullName evidence="9">Thiamine-phosphate pyrophosphorylase</fullName>
        <shortName evidence="9">TMP pyrophosphorylase</shortName>
        <shortName evidence="9">TMP-PPase</shortName>
    </alternativeName>
</protein>
<keyword evidence="5 9" id="KW-0784">Thiamine biosynthesis</keyword>
<dbReference type="CDD" id="cd00564">
    <property type="entry name" value="TMP_TenI"/>
    <property type="match status" value="1"/>
</dbReference>
<dbReference type="Pfam" id="PF17792">
    <property type="entry name" value="ThiD2"/>
    <property type="match status" value="1"/>
</dbReference>
<comment type="catalytic activity">
    <reaction evidence="8 9 10">
        <text>2-[(2R,5Z)-2-carboxy-4-methylthiazol-5(2H)-ylidene]ethyl phosphate + 4-amino-2-methyl-5-(diphosphooxymethyl)pyrimidine + 2 H(+) = thiamine phosphate + CO2 + diphosphate</text>
        <dbReference type="Rhea" id="RHEA:47844"/>
        <dbReference type="ChEBI" id="CHEBI:15378"/>
        <dbReference type="ChEBI" id="CHEBI:16526"/>
        <dbReference type="ChEBI" id="CHEBI:33019"/>
        <dbReference type="ChEBI" id="CHEBI:37575"/>
        <dbReference type="ChEBI" id="CHEBI:57841"/>
        <dbReference type="ChEBI" id="CHEBI:62899"/>
        <dbReference type="EC" id="2.5.1.3"/>
    </reaction>
</comment>
<comment type="caution">
    <text evidence="14">The sequence shown here is derived from an EMBL/GenBank/DDBJ whole genome shotgun (WGS) entry which is preliminary data.</text>
</comment>
<evidence type="ECO:0000259" key="13">
    <source>
        <dbReference type="Pfam" id="PF17792"/>
    </source>
</evidence>
<evidence type="ECO:0000256" key="3">
    <source>
        <dbReference type="ARBA" id="ARBA00022723"/>
    </source>
</evidence>
<dbReference type="HAMAP" id="MF_00097">
    <property type="entry name" value="TMP_synthase"/>
    <property type="match status" value="1"/>
</dbReference>
<dbReference type="NCBIfam" id="NF002727">
    <property type="entry name" value="PRK02615.1"/>
    <property type="match status" value="1"/>
</dbReference>
<evidence type="ECO:0000256" key="9">
    <source>
        <dbReference type="HAMAP-Rule" id="MF_00097"/>
    </source>
</evidence>
<dbReference type="Pfam" id="PF02581">
    <property type="entry name" value="TMP-TENI"/>
    <property type="match status" value="1"/>
</dbReference>
<comment type="caution">
    <text evidence="9">Lacks conserved residue(s) required for the propagation of feature annotation.</text>
</comment>
<dbReference type="EMBL" id="JABRWO010000009">
    <property type="protein sequence ID" value="MBA2116277.1"/>
    <property type="molecule type" value="Genomic_DNA"/>
</dbReference>
<evidence type="ECO:0000259" key="12">
    <source>
        <dbReference type="Pfam" id="PF02581"/>
    </source>
</evidence>
<dbReference type="InterPro" id="IPR013785">
    <property type="entry name" value="Aldolase_TIM"/>
</dbReference>
<feature type="binding site" evidence="9">
    <location>
        <position position="290"/>
    </location>
    <ligand>
        <name>4-amino-2-methyl-5-(diphosphooxymethyl)pyrimidine</name>
        <dbReference type="ChEBI" id="CHEBI:57841"/>
    </ligand>
</feature>
<reference evidence="14 15" key="1">
    <citation type="submission" date="2020-05" db="EMBL/GenBank/DDBJ databases">
        <title>Bremerella alba sp. nov., a novel planctomycete isolated from the surface of the macroalga Fucus spiralis.</title>
        <authorList>
            <person name="Godinho O."/>
            <person name="Botelho R."/>
            <person name="Albuquerque L."/>
            <person name="Wiegand S."/>
            <person name="Da Costa M.S."/>
            <person name="Lobo-Da-Cunha A."/>
            <person name="Jogler C."/>
            <person name="Lage O.M."/>
        </authorList>
    </citation>
    <scope>NUCLEOTIDE SEQUENCE [LARGE SCALE GENOMIC DNA]</scope>
    <source>
        <strain evidence="14 15">FF15</strain>
    </source>
</reference>
<dbReference type="NCBIfam" id="TIGR00693">
    <property type="entry name" value="thiE"/>
    <property type="match status" value="1"/>
</dbReference>
<organism evidence="14 15">
    <name type="scientific">Bremerella alba</name>
    <dbReference type="NCBI Taxonomy" id="980252"/>
    <lineage>
        <taxon>Bacteria</taxon>
        <taxon>Pseudomonadati</taxon>
        <taxon>Planctomycetota</taxon>
        <taxon>Planctomycetia</taxon>
        <taxon>Pirellulales</taxon>
        <taxon>Pirellulaceae</taxon>
        <taxon>Bremerella</taxon>
    </lineage>
</organism>
<sequence length="364" mass="39112">MTDPDNLNDGGLPPTMDISLWRTLDASANRASEGLRVIEDYVRYGQNDVFLTTELKTLRHQLDSTLQKFERAPAIQSRDTFGDVGTSVQGKLEQTRSGWADLLTANFKRLQQALRSLEEHAKLVDGEVAASFERGRYLSYSLEKMVMTTVAASQLFPQVSIYVLIDGGDDGHSFDTFVATLVDAEVDVIQLRDKKLDDRTLLARAQSLRKRTAGTSTKMILNDRADLAKVSGADGVHVGQEELTVSQVRSVLGAGKLVGVSTHSIDQARQAVRDGADYIGIGPTFPSGTKNFEAFPGVELLREVAGEITLPGFAIGGIDPSNIAEVAAVGIRRVAVAGSVTTAVDPGAVVQAMRTCLSTGSENS</sequence>
<feature type="binding site" evidence="9">
    <location>
        <position position="317"/>
    </location>
    <ligand>
        <name>2-[(2R,5Z)-2-carboxy-4-methylthiazol-5(2H)-ylidene]ethyl phosphate</name>
        <dbReference type="ChEBI" id="CHEBI:62899"/>
    </ligand>
</feature>
<gene>
    <name evidence="9 14" type="primary">thiE</name>
    <name evidence="14" type="ORF">HOV93_34660</name>
</gene>
<evidence type="ECO:0000256" key="1">
    <source>
        <dbReference type="ARBA" id="ARBA00005165"/>
    </source>
</evidence>
<dbReference type="InterPro" id="IPR034291">
    <property type="entry name" value="TMP_synthase"/>
</dbReference>
<evidence type="ECO:0000256" key="7">
    <source>
        <dbReference type="ARBA" id="ARBA00047851"/>
    </source>
</evidence>
<dbReference type="InterPro" id="IPR041397">
    <property type="entry name" value="ThiD2"/>
</dbReference>
<feature type="binding site" evidence="9">
    <location>
        <position position="223"/>
    </location>
    <ligand>
        <name>Mg(2+)</name>
        <dbReference type="ChEBI" id="CHEBI:18420"/>
    </ligand>
</feature>
<feature type="binding site" evidence="9">
    <location>
        <position position="242"/>
    </location>
    <ligand>
        <name>Mg(2+)</name>
        <dbReference type="ChEBI" id="CHEBI:18420"/>
    </ligand>
</feature>
<name>A0A7V8V7A4_9BACT</name>
<proteinExistence type="inferred from homology"/>
<evidence type="ECO:0000256" key="5">
    <source>
        <dbReference type="ARBA" id="ARBA00022977"/>
    </source>
</evidence>
<accession>A0A7V8V7A4</accession>
<evidence type="ECO:0000313" key="14">
    <source>
        <dbReference type="EMBL" id="MBA2116277.1"/>
    </source>
</evidence>
<dbReference type="SUPFAM" id="SSF51391">
    <property type="entry name" value="Thiamin phosphate synthase"/>
    <property type="match status" value="1"/>
</dbReference>
<dbReference type="GO" id="GO:0000287">
    <property type="term" value="F:magnesium ion binding"/>
    <property type="evidence" value="ECO:0007669"/>
    <property type="project" value="UniProtKB-UniRule"/>
</dbReference>
<dbReference type="Proteomes" id="UP000551616">
    <property type="component" value="Unassembled WGS sequence"/>
</dbReference>
<dbReference type="GO" id="GO:0009228">
    <property type="term" value="P:thiamine biosynthetic process"/>
    <property type="evidence" value="ECO:0007669"/>
    <property type="project" value="UniProtKB-KW"/>
</dbReference>
<feature type="binding site" evidence="9">
    <location>
        <begin position="190"/>
        <end position="194"/>
    </location>
    <ligand>
        <name>4-amino-2-methyl-5-(diphosphooxymethyl)pyrimidine</name>
        <dbReference type="ChEBI" id="CHEBI:57841"/>
    </ligand>
</feature>
<dbReference type="GO" id="GO:0005737">
    <property type="term" value="C:cytoplasm"/>
    <property type="evidence" value="ECO:0007669"/>
    <property type="project" value="TreeGrafter"/>
</dbReference>
<evidence type="ECO:0000256" key="10">
    <source>
        <dbReference type="RuleBase" id="RU003826"/>
    </source>
</evidence>
<dbReference type="GO" id="GO:0004789">
    <property type="term" value="F:thiamine-phosphate diphosphorylase activity"/>
    <property type="evidence" value="ECO:0007669"/>
    <property type="project" value="UniProtKB-UniRule"/>
</dbReference>
<keyword evidence="4 9" id="KW-0460">Magnesium</keyword>
<feature type="binding site" evidence="9">
    <location>
        <begin position="287"/>
        <end position="289"/>
    </location>
    <ligand>
        <name>2-[(2R,5Z)-2-carboxy-4-methylthiazol-5(2H)-ylidene]ethyl phosphate</name>
        <dbReference type="ChEBI" id="CHEBI:62899"/>
    </ligand>
</feature>
<evidence type="ECO:0000256" key="2">
    <source>
        <dbReference type="ARBA" id="ARBA00022679"/>
    </source>
</evidence>
<dbReference type="Gene3D" id="3.20.20.70">
    <property type="entry name" value="Aldolase class I"/>
    <property type="match status" value="1"/>
</dbReference>
<comment type="catalytic activity">
    <reaction evidence="6 9 10">
        <text>4-methyl-5-(2-phosphooxyethyl)-thiazole + 4-amino-2-methyl-5-(diphosphooxymethyl)pyrimidine + H(+) = thiamine phosphate + diphosphate</text>
        <dbReference type="Rhea" id="RHEA:22328"/>
        <dbReference type="ChEBI" id="CHEBI:15378"/>
        <dbReference type="ChEBI" id="CHEBI:33019"/>
        <dbReference type="ChEBI" id="CHEBI:37575"/>
        <dbReference type="ChEBI" id="CHEBI:57841"/>
        <dbReference type="ChEBI" id="CHEBI:58296"/>
        <dbReference type="EC" id="2.5.1.3"/>
    </reaction>
</comment>
<evidence type="ECO:0000313" key="15">
    <source>
        <dbReference type="Proteomes" id="UP000551616"/>
    </source>
</evidence>
<dbReference type="EC" id="2.5.1.3" evidence="9"/>
<dbReference type="GO" id="GO:0009229">
    <property type="term" value="P:thiamine diphosphate biosynthetic process"/>
    <property type="evidence" value="ECO:0007669"/>
    <property type="project" value="UniProtKB-UniRule"/>
</dbReference>
<keyword evidence="2 9" id="KW-0808">Transferase</keyword>
<comment type="function">
    <text evidence="9">Condenses 4-methyl-5-(beta-hydroxyethyl)thiazole monophosphate (THZ-P) and 2-methyl-4-amino-5-hydroxymethyl pyrimidine pyrophosphate (HMP-PP) to form thiamine monophosphate (TMP).</text>
</comment>
<dbReference type="UniPathway" id="UPA00060">
    <property type="reaction ID" value="UER00141"/>
</dbReference>